<reference evidence="1" key="1">
    <citation type="submission" date="2018-05" db="EMBL/GenBank/DDBJ databases">
        <authorList>
            <person name="Lanie J.A."/>
            <person name="Ng W.-L."/>
            <person name="Kazmierczak K.M."/>
            <person name="Andrzejewski T.M."/>
            <person name="Davidsen T.M."/>
            <person name="Wayne K.J."/>
            <person name="Tettelin H."/>
            <person name="Glass J.I."/>
            <person name="Rusch D."/>
            <person name="Podicherti R."/>
            <person name="Tsui H.-C.T."/>
            <person name="Winkler M.E."/>
        </authorList>
    </citation>
    <scope>NUCLEOTIDE SEQUENCE</scope>
</reference>
<gene>
    <name evidence="1" type="ORF">METZ01_LOCUS246706</name>
</gene>
<accession>A0A382I3F2</accession>
<name>A0A382I3F2_9ZZZZ</name>
<dbReference type="AlphaFoldDB" id="A0A382I3F2"/>
<dbReference type="EMBL" id="UINC01064819">
    <property type="protein sequence ID" value="SVB93852.1"/>
    <property type="molecule type" value="Genomic_DNA"/>
</dbReference>
<proteinExistence type="predicted"/>
<organism evidence="1">
    <name type="scientific">marine metagenome</name>
    <dbReference type="NCBI Taxonomy" id="408172"/>
    <lineage>
        <taxon>unclassified sequences</taxon>
        <taxon>metagenomes</taxon>
        <taxon>ecological metagenomes</taxon>
    </lineage>
</organism>
<sequence length="167" mass="18786">MDGTDTNKIEFSFFSGLISVSGLSAFLRNLQVALRAIGKENPETNNDFSGSNAPSLFICDMSSSDSFNIAIKFTYDDQDFDSDKSDVIYSHFLSKTFELCEDSAQQSLWGRDVTRKKTTSSKSSLNPESTETRLLEFVDHLKRMGDSEITFKSKKLKIKNKFASLEQ</sequence>
<evidence type="ECO:0000313" key="1">
    <source>
        <dbReference type="EMBL" id="SVB93852.1"/>
    </source>
</evidence>
<protein>
    <submittedName>
        <fullName evidence="1">Uncharacterized protein</fullName>
    </submittedName>
</protein>